<evidence type="ECO:0000313" key="7">
    <source>
        <dbReference type="EMBL" id="MBO4206778.1"/>
    </source>
</evidence>
<evidence type="ECO:0000256" key="3">
    <source>
        <dbReference type="ARBA" id="ARBA00022989"/>
    </source>
</evidence>
<evidence type="ECO:0000256" key="1">
    <source>
        <dbReference type="ARBA" id="ARBA00004141"/>
    </source>
</evidence>
<dbReference type="Proteomes" id="UP000823521">
    <property type="component" value="Unassembled WGS sequence"/>
</dbReference>
<evidence type="ECO:0000256" key="4">
    <source>
        <dbReference type="ARBA" id="ARBA00023136"/>
    </source>
</evidence>
<comment type="subcellular location">
    <subcellularLocation>
        <location evidence="5">Cell membrane</location>
        <topology evidence="5">Multi-pass membrane protein</topology>
    </subcellularLocation>
    <subcellularLocation>
        <location evidence="1">Membrane</location>
        <topology evidence="1">Multi-pass membrane protein</topology>
    </subcellularLocation>
</comment>
<protein>
    <recommendedName>
        <fullName evidence="5">Transport permease protein</fullName>
    </recommendedName>
</protein>
<keyword evidence="8" id="KW-1185">Reference proteome</keyword>
<sequence>MSTDLRPAVASTAAAGTGQVVWRLTGHALRGMLRTPMSLFFALVFPLTFLVLVAAIVGDQPTPAGVPVAQFLVAPFAVFGVAEAVFCVLAIDIAVLREDGVLLRMRGTPVPARTVLTARIGAAVVVAVLAVALLSTVGVAAYGVDIVWRKTPALLLTLVTGAACFAALGLAVASATRTVLAAQTLTQGLLVPLAFVSDVFLVGAQLPTWLDVTGSVLPLKHFARALAETYDPQGGYGFSPGHLAVLAGWAVVGGLVARWRFGWAPRGASGGTTGPTVVEADPVAGRRHLGAPRPAGRPSGAALLTGQLGYALSGLRHDPLSIFFAVVFPVLLLVLFPAVFGGNGPDGLPLPQYLLPGLIAYALAVTGYVNLPESVAYARDQGILQRLRGTPLPLGWYLAGRIGAALLVSLLTTVLLVVVAVAFLDVRLDPGRLPAVLVAVLLGVACFAALGLAVASLLPSARSLTAVTLGTLLPLSFVSDVFPVGGDAPLPGWLATTGDLFPLGHLSAALLTATRPAVAGAGFAWAHLAVVAGWTVAALLVALRRPPGRD</sequence>
<feature type="transmembrane region" description="Helical" evidence="5">
    <location>
        <begin position="236"/>
        <end position="257"/>
    </location>
</feature>
<evidence type="ECO:0000256" key="5">
    <source>
        <dbReference type="RuleBase" id="RU361157"/>
    </source>
</evidence>
<feature type="transmembrane region" description="Helical" evidence="5">
    <location>
        <begin position="116"/>
        <end position="142"/>
    </location>
</feature>
<gene>
    <name evidence="7" type="ORF">GSF22_12300</name>
</gene>
<feature type="transmembrane region" description="Helical" evidence="5">
    <location>
        <begin position="392"/>
        <end position="423"/>
    </location>
</feature>
<evidence type="ECO:0000313" key="8">
    <source>
        <dbReference type="Proteomes" id="UP000823521"/>
    </source>
</evidence>
<comment type="similarity">
    <text evidence="5">Belongs to the ABC-2 integral membrane protein family.</text>
</comment>
<feature type="transmembrane region" description="Helical" evidence="5">
    <location>
        <begin position="464"/>
        <end position="484"/>
    </location>
</feature>
<feature type="transmembrane region" description="Helical" evidence="5">
    <location>
        <begin position="39"/>
        <end position="57"/>
    </location>
</feature>
<keyword evidence="4 5" id="KW-0472">Membrane</keyword>
<dbReference type="InterPro" id="IPR051784">
    <property type="entry name" value="Nod_factor_ABC_transporter"/>
</dbReference>
<feature type="transmembrane region" description="Helical" evidence="5">
    <location>
        <begin position="188"/>
        <end position="210"/>
    </location>
</feature>
<dbReference type="PANTHER" id="PTHR43229:SF2">
    <property type="entry name" value="NODULATION PROTEIN J"/>
    <property type="match status" value="1"/>
</dbReference>
<dbReference type="PANTHER" id="PTHR43229">
    <property type="entry name" value="NODULATION PROTEIN J"/>
    <property type="match status" value="1"/>
</dbReference>
<feature type="transmembrane region" description="Helical" evidence="5">
    <location>
        <begin position="154"/>
        <end position="176"/>
    </location>
</feature>
<proteinExistence type="inferred from homology"/>
<feature type="transmembrane region" description="Helical" evidence="5">
    <location>
        <begin position="353"/>
        <end position="371"/>
    </location>
</feature>
<name>A0ABS3VQW6_MICEH</name>
<feature type="transmembrane region" description="Helical" evidence="5">
    <location>
        <begin position="524"/>
        <end position="543"/>
    </location>
</feature>
<dbReference type="EMBL" id="WVUH01000084">
    <property type="protein sequence ID" value="MBO4206778.1"/>
    <property type="molecule type" value="Genomic_DNA"/>
</dbReference>
<dbReference type="PROSITE" id="PS51012">
    <property type="entry name" value="ABC_TM2"/>
    <property type="match status" value="1"/>
</dbReference>
<feature type="transmembrane region" description="Helical" evidence="5">
    <location>
        <begin position="69"/>
        <end position="95"/>
    </location>
</feature>
<dbReference type="RefSeq" id="WP_208813680.1">
    <property type="nucleotide sequence ID" value="NZ_WVUH01000084.1"/>
</dbReference>
<dbReference type="InterPro" id="IPR013525">
    <property type="entry name" value="ABC2_TM"/>
</dbReference>
<dbReference type="InterPro" id="IPR047817">
    <property type="entry name" value="ABC2_TM_bact-type"/>
</dbReference>
<feature type="domain" description="ABC transmembrane type-2" evidence="6">
    <location>
        <begin position="320"/>
        <end position="549"/>
    </location>
</feature>
<dbReference type="Pfam" id="PF01061">
    <property type="entry name" value="ABC2_membrane"/>
    <property type="match status" value="2"/>
</dbReference>
<reference evidence="7 8" key="1">
    <citation type="submission" date="2019-12" db="EMBL/GenBank/DDBJ databases">
        <title>Whole genome sequencing of endophytic Actinobacterium Micromonospora sp. MPMI6T.</title>
        <authorList>
            <person name="Evv R."/>
            <person name="Podile A.R."/>
        </authorList>
    </citation>
    <scope>NUCLEOTIDE SEQUENCE [LARGE SCALE GENOMIC DNA]</scope>
    <source>
        <strain evidence="7 8">MPMI6</strain>
    </source>
</reference>
<keyword evidence="5" id="KW-1003">Cell membrane</keyword>
<keyword evidence="3 5" id="KW-1133">Transmembrane helix</keyword>
<feature type="transmembrane region" description="Helical" evidence="5">
    <location>
        <begin position="435"/>
        <end position="457"/>
    </location>
</feature>
<keyword evidence="2 5" id="KW-0812">Transmembrane</keyword>
<comment type="caution">
    <text evidence="5">Lacks conserved residue(s) required for the propagation of feature annotation.</text>
</comment>
<keyword evidence="5" id="KW-0813">Transport</keyword>
<evidence type="ECO:0000259" key="6">
    <source>
        <dbReference type="PROSITE" id="PS51012"/>
    </source>
</evidence>
<accession>A0ABS3VQW6</accession>
<evidence type="ECO:0000256" key="2">
    <source>
        <dbReference type="ARBA" id="ARBA00022692"/>
    </source>
</evidence>
<feature type="transmembrane region" description="Helical" evidence="5">
    <location>
        <begin position="320"/>
        <end position="341"/>
    </location>
</feature>
<organism evidence="7 8">
    <name type="scientific">Micromonospora echinofusca</name>
    <dbReference type="NCBI Taxonomy" id="47858"/>
    <lineage>
        <taxon>Bacteria</taxon>
        <taxon>Bacillati</taxon>
        <taxon>Actinomycetota</taxon>
        <taxon>Actinomycetes</taxon>
        <taxon>Micromonosporales</taxon>
        <taxon>Micromonosporaceae</taxon>
        <taxon>Micromonospora</taxon>
    </lineage>
</organism>
<comment type="caution">
    <text evidence="7">The sequence shown here is derived from an EMBL/GenBank/DDBJ whole genome shotgun (WGS) entry which is preliminary data.</text>
</comment>